<evidence type="ECO:0000256" key="6">
    <source>
        <dbReference type="ARBA" id="ARBA00023170"/>
    </source>
</evidence>
<name>A0A3Q2XUI6_HIPCM</name>
<dbReference type="Gene3D" id="1.20.1070.10">
    <property type="entry name" value="Rhodopsin 7-helix transmembrane proteins"/>
    <property type="match status" value="1"/>
</dbReference>
<dbReference type="GeneTree" id="ENSGT01140000282544"/>
<accession>A0A3Q2XUI6</accession>
<evidence type="ECO:0000256" key="4">
    <source>
        <dbReference type="ARBA" id="ARBA00023040"/>
    </source>
</evidence>
<feature type="transmembrane region" description="Helical" evidence="9">
    <location>
        <begin position="137"/>
        <end position="159"/>
    </location>
</feature>
<evidence type="ECO:0000259" key="10">
    <source>
        <dbReference type="PROSITE" id="PS50262"/>
    </source>
</evidence>
<organism evidence="11 12">
    <name type="scientific">Hippocampus comes</name>
    <name type="common">Tiger tail seahorse</name>
    <dbReference type="NCBI Taxonomy" id="109280"/>
    <lineage>
        <taxon>Eukaryota</taxon>
        <taxon>Metazoa</taxon>
        <taxon>Chordata</taxon>
        <taxon>Craniata</taxon>
        <taxon>Vertebrata</taxon>
        <taxon>Euteleostomi</taxon>
        <taxon>Actinopterygii</taxon>
        <taxon>Neopterygii</taxon>
        <taxon>Teleostei</taxon>
        <taxon>Neoteleostei</taxon>
        <taxon>Acanthomorphata</taxon>
        <taxon>Syngnathiaria</taxon>
        <taxon>Syngnathiformes</taxon>
        <taxon>Syngnathoidei</taxon>
        <taxon>Syngnathidae</taxon>
        <taxon>Hippocampus</taxon>
    </lineage>
</organism>
<comment type="similarity">
    <text evidence="8">Belongs to the chemokine-like receptor (CMKLR) family.</text>
</comment>
<evidence type="ECO:0000256" key="7">
    <source>
        <dbReference type="ARBA" id="ARBA00023224"/>
    </source>
</evidence>
<dbReference type="GO" id="GO:0005886">
    <property type="term" value="C:plasma membrane"/>
    <property type="evidence" value="ECO:0007669"/>
    <property type="project" value="TreeGrafter"/>
</dbReference>
<evidence type="ECO:0000256" key="1">
    <source>
        <dbReference type="ARBA" id="ARBA00004141"/>
    </source>
</evidence>
<dbReference type="GO" id="GO:0007204">
    <property type="term" value="P:positive regulation of cytosolic calcium ion concentration"/>
    <property type="evidence" value="ECO:0007669"/>
    <property type="project" value="TreeGrafter"/>
</dbReference>
<reference evidence="11" key="1">
    <citation type="submission" date="2025-08" db="UniProtKB">
        <authorList>
            <consortium name="Ensembl"/>
        </authorList>
    </citation>
    <scope>IDENTIFICATION</scope>
</reference>
<keyword evidence="2 9" id="KW-0812">Transmembrane</keyword>
<evidence type="ECO:0000256" key="5">
    <source>
        <dbReference type="ARBA" id="ARBA00023136"/>
    </source>
</evidence>
<dbReference type="OMA" id="VAVWCLA"/>
<dbReference type="InterPro" id="IPR000276">
    <property type="entry name" value="GPCR_Rhodpsn"/>
</dbReference>
<evidence type="ECO:0000256" key="3">
    <source>
        <dbReference type="ARBA" id="ARBA00022989"/>
    </source>
</evidence>
<evidence type="ECO:0000256" key="2">
    <source>
        <dbReference type="ARBA" id="ARBA00022692"/>
    </source>
</evidence>
<feature type="transmembrane region" description="Helical" evidence="9">
    <location>
        <begin position="23"/>
        <end position="46"/>
    </location>
</feature>
<dbReference type="PRINTS" id="PR00237">
    <property type="entry name" value="GPCRRHODOPSN"/>
</dbReference>
<reference evidence="11" key="2">
    <citation type="submission" date="2025-09" db="UniProtKB">
        <authorList>
            <consortium name="Ensembl"/>
        </authorList>
    </citation>
    <scope>IDENTIFICATION</scope>
</reference>
<sequence>RQHIGAMHLRQKNNIPAIQPIQIAALTFYALVILFGIPVNAFVIWATGFKMPPSVPTIFVLNLALADLLCCLSLPLLMMLFTNDDQWHFGPMACTLVKGFFYLVKYCSVLQLVFISLDRCLVVANPVWCHNNRGPKYAVLGCVAVWCLALTGSIPQFVYAQELMVGEHKHVCLTLHSIHSARLIRTIRFLFEFVLPFLVIVILETGRSRSKRMLRVIIAVVLSFFLCWLPLHIVEILVLVTPRHSPYHPSLYVAHVLTLCLSYFNCCLNPLFYVCLGRSFKDTMNPFSPDPSIHFQSTYTHKGRGGCWSLLRAVGGGHPELVVSQ</sequence>
<dbReference type="SUPFAM" id="SSF81321">
    <property type="entry name" value="Family A G protein-coupled receptor-like"/>
    <property type="match status" value="1"/>
</dbReference>
<evidence type="ECO:0000256" key="8">
    <source>
        <dbReference type="ARBA" id="ARBA00025736"/>
    </source>
</evidence>
<keyword evidence="12" id="KW-1185">Reference proteome</keyword>
<dbReference type="Proteomes" id="UP000264820">
    <property type="component" value="Unplaced"/>
</dbReference>
<keyword evidence="6" id="KW-0675">Receptor</keyword>
<keyword evidence="7" id="KW-0807">Transducer</keyword>
<dbReference type="InterPro" id="IPR000826">
    <property type="entry name" value="Formyl_rcpt-rel"/>
</dbReference>
<dbReference type="PANTHER" id="PTHR24225:SF56">
    <property type="entry name" value="C5A ANAPHYLATOXIN CHEMOTACTIC RECEPTOR 1"/>
    <property type="match status" value="1"/>
</dbReference>
<evidence type="ECO:0000313" key="11">
    <source>
        <dbReference type="Ensembl" id="ENSHCOP00000008658.1"/>
    </source>
</evidence>
<dbReference type="AlphaFoldDB" id="A0A3Q2XUI6"/>
<feature type="transmembrane region" description="Helical" evidence="9">
    <location>
        <begin position="58"/>
        <end position="80"/>
    </location>
</feature>
<dbReference type="PANTHER" id="PTHR24225">
    <property type="entry name" value="CHEMOTACTIC RECEPTOR"/>
    <property type="match status" value="1"/>
</dbReference>
<dbReference type="STRING" id="109280.ENSHCOP00000008658"/>
<feature type="domain" description="G-protein coupled receptors family 1 profile" evidence="10">
    <location>
        <begin position="39"/>
        <end position="273"/>
    </location>
</feature>
<keyword evidence="5 9" id="KW-0472">Membrane</keyword>
<dbReference type="GO" id="GO:0006954">
    <property type="term" value="P:inflammatory response"/>
    <property type="evidence" value="ECO:0007669"/>
    <property type="project" value="TreeGrafter"/>
</dbReference>
<dbReference type="Ensembl" id="ENSHCOT00000014573.1">
    <property type="protein sequence ID" value="ENSHCOP00000008658.1"/>
    <property type="gene ID" value="ENSHCOG00000010952.1"/>
</dbReference>
<feature type="transmembrane region" description="Helical" evidence="9">
    <location>
        <begin position="252"/>
        <end position="276"/>
    </location>
</feature>
<keyword evidence="4" id="KW-0297">G-protein coupled receptor</keyword>
<dbReference type="Pfam" id="PF00001">
    <property type="entry name" value="7tm_1"/>
    <property type="match status" value="1"/>
</dbReference>
<feature type="transmembrane region" description="Helical" evidence="9">
    <location>
        <begin position="100"/>
        <end position="117"/>
    </location>
</feature>
<dbReference type="InterPro" id="IPR017452">
    <property type="entry name" value="GPCR_Rhodpsn_7TM"/>
</dbReference>
<dbReference type="GO" id="GO:0004930">
    <property type="term" value="F:G protein-coupled receptor activity"/>
    <property type="evidence" value="ECO:0007669"/>
    <property type="project" value="UniProtKB-KW"/>
</dbReference>
<comment type="subcellular location">
    <subcellularLocation>
        <location evidence="1">Membrane</location>
        <topology evidence="1">Multi-pass membrane protein</topology>
    </subcellularLocation>
</comment>
<protein>
    <submittedName>
        <fullName evidence="11">Complement C5a receptor 1</fullName>
    </submittedName>
</protein>
<feature type="transmembrane region" description="Helical" evidence="9">
    <location>
        <begin position="216"/>
        <end position="240"/>
    </location>
</feature>
<feature type="transmembrane region" description="Helical" evidence="9">
    <location>
        <begin position="183"/>
        <end position="204"/>
    </location>
</feature>
<dbReference type="GO" id="GO:0004878">
    <property type="term" value="F:complement component C5a receptor activity"/>
    <property type="evidence" value="ECO:0007669"/>
    <property type="project" value="TreeGrafter"/>
</dbReference>
<dbReference type="GO" id="GO:0007200">
    <property type="term" value="P:phospholipase C-activating G protein-coupled receptor signaling pathway"/>
    <property type="evidence" value="ECO:0007669"/>
    <property type="project" value="TreeGrafter"/>
</dbReference>
<keyword evidence="3 9" id="KW-1133">Transmembrane helix</keyword>
<evidence type="ECO:0000256" key="9">
    <source>
        <dbReference type="SAM" id="Phobius"/>
    </source>
</evidence>
<evidence type="ECO:0000313" key="12">
    <source>
        <dbReference type="Proteomes" id="UP000264820"/>
    </source>
</evidence>
<dbReference type="PROSITE" id="PS50262">
    <property type="entry name" value="G_PROTEIN_RECEP_F1_2"/>
    <property type="match status" value="1"/>
</dbReference>
<proteinExistence type="inferred from homology"/>